<reference evidence="7 8" key="1">
    <citation type="submission" date="2019-04" db="EMBL/GenBank/DDBJ databases">
        <title>Fungal friends and foes A comparative genomics study of 23 Aspergillus species from section Flavi.</title>
        <authorList>
            <consortium name="DOE Joint Genome Institute"/>
            <person name="Kjaerbolling I."/>
            <person name="Vesth T.C."/>
            <person name="Frisvad J.C."/>
            <person name="Nybo J.L."/>
            <person name="Theobald S."/>
            <person name="Kildgaard S."/>
            <person name="Petersen T.I."/>
            <person name="Kuo A."/>
            <person name="Sato A."/>
            <person name="Lyhne E.K."/>
            <person name="Kogle M.E."/>
            <person name="Wiebenga A."/>
            <person name="Kun R.S."/>
            <person name="Lubbers R.J."/>
            <person name="Makela M.R."/>
            <person name="Barry K."/>
            <person name="Chovatia M."/>
            <person name="Clum A."/>
            <person name="Daum C."/>
            <person name="Haridas S."/>
            <person name="He G."/>
            <person name="LaButti K."/>
            <person name="Lipzen A."/>
            <person name="Mondo S."/>
            <person name="Pangilinan J."/>
            <person name="Riley R."/>
            <person name="Salamov A."/>
            <person name="Simmons B.A."/>
            <person name="Magnuson J.K."/>
            <person name="Henrissat B."/>
            <person name="Mortensen U.H."/>
            <person name="Larsen T.O."/>
            <person name="De vries R.P."/>
            <person name="Grigoriev I.V."/>
            <person name="Machida M."/>
            <person name="Baker S.E."/>
            <person name="Andersen M.R."/>
        </authorList>
    </citation>
    <scope>NUCLEOTIDE SEQUENCE [LARGE SCALE GENOMIC DNA]</scope>
    <source>
        <strain evidence="7 8">CBS 117635</strain>
    </source>
</reference>
<dbReference type="GO" id="GO:0022857">
    <property type="term" value="F:transmembrane transporter activity"/>
    <property type="evidence" value="ECO:0007669"/>
    <property type="project" value="InterPro"/>
</dbReference>
<keyword evidence="3 5" id="KW-1133">Transmembrane helix</keyword>
<evidence type="ECO:0000256" key="5">
    <source>
        <dbReference type="SAM" id="Phobius"/>
    </source>
</evidence>
<dbReference type="InterPro" id="IPR020846">
    <property type="entry name" value="MFS_dom"/>
</dbReference>
<feature type="transmembrane region" description="Helical" evidence="5">
    <location>
        <begin position="811"/>
        <end position="833"/>
    </location>
</feature>
<dbReference type="PANTHER" id="PTHR23501:SF198">
    <property type="entry name" value="AZOLE RESISTANCE PROTEIN 1-RELATED"/>
    <property type="match status" value="1"/>
</dbReference>
<evidence type="ECO:0000259" key="6">
    <source>
        <dbReference type="PROSITE" id="PS50850"/>
    </source>
</evidence>
<feature type="transmembrane region" description="Helical" evidence="5">
    <location>
        <begin position="541"/>
        <end position="563"/>
    </location>
</feature>
<evidence type="ECO:0000256" key="2">
    <source>
        <dbReference type="ARBA" id="ARBA00022692"/>
    </source>
</evidence>
<dbReference type="Pfam" id="PF03435">
    <property type="entry name" value="Sacchrp_dh_NADP"/>
    <property type="match status" value="1"/>
</dbReference>
<feature type="transmembrane region" description="Helical" evidence="5">
    <location>
        <begin position="682"/>
        <end position="699"/>
    </location>
</feature>
<evidence type="ECO:0000313" key="7">
    <source>
        <dbReference type="EMBL" id="KAB8268332.1"/>
    </source>
</evidence>
<keyword evidence="8" id="KW-1185">Reference proteome</keyword>
<dbReference type="Proteomes" id="UP000326289">
    <property type="component" value="Unassembled WGS sequence"/>
</dbReference>
<feature type="transmembrane region" description="Helical" evidence="5">
    <location>
        <begin position="282"/>
        <end position="304"/>
    </location>
</feature>
<dbReference type="EMBL" id="ML732872">
    <property type="protein sequence ID" value="KAB8268332.1"/>
    <property type="molecule type" value="Genomic_DNA"/>
</dbReference>
<keyword evidence="4 5" id="KW-0472">Membrane</keyword>
<dbReference type="GO" id="GO:0005886">
    <property type="term" value="C:plasma membrane"/>
    <property type="evidence" value="ECO:0007669"/>
    <property type="project" value="TreeGrafter"/>
</dbReference>
<feature type="domain" description="Major facilitator superfamily (MFS) profile" evidence="6">
    <location>
        <begin position="447"/>
        <end position="912"/>
    </location>
</feature>
<dbReference type="Gene3D" id="3.40.50.720">
    <property type="entry name" value="NAD(P)-binding Rossmann-like Domain"/>
    <property type="match status" value="1"/>
</dbReference>
<feature type="transmembrane region" description="Helical" evidence="5">
    <location>
        <begin position="773"/>
        <end position="791"/>
    </location>
</feature>
<dbReference type="AlphaFoldDB" id="A0A5N6INS8"/>
<dbReference type="InterPro" id="IPR005097">
    <property type="entry name" value="Sacchrp_dh_NADP-bd"/>
</dbReference>
<dbReference type="SUPFAM" id="SSF103473">
    <property type="entry name" value="MFS general substrate transporter"/>
    <property type="match status" value="1"/>
</dbReference>
<feature type="transmembrane region" description="Helical" evidence="5">
    <location>
        <begin position="614"/>
        <end position="633"/>
    </location>
</feature>
<dbReference type="InterPro" id="IPR011701">
    <property type="entry name" value="MFS"/>
</dbReference>
<evidence type="ECO:0000313" key="8">
    <source>
        <dbReference type="Proteomes" id="UP000326289"/>
    </source>
</evidence>
<dbReference type="InterPro" id="IPR036259">
    <property type="entry name" value="MFS_trans_sf"/>
</dbReference>
<organism evidence="7 8">
    <name type="scientific">Aspergillus minisclerotigenes</name>
    <dbReference type="NCBI Taxonomy" id="656917"/>
    <lineage>
        <taxon>Eukaryota</taxon>
        <taxon>Fungi</taxon>
        <taxon>Dikarya</taxon>
        <taxon>Ascomycota</taxon>
        <taxon>Pezizomycotina</taxon>
        <taxon>Eurotiomycetes</taxon>
        <taxon>Eurotiomycetidae</taxon>
        <taxon>Eurotiales</taxon>
        <taxon>Aspergillaceae</taxon>
        <taxon>Aspergillus</taxon>
        <taxon>Aspergillus subgen. Circumdati</taxon>
    </lineage>
</organism>
<feature type="transmembrane region" description="Helical" evidence="5">
    <location>
        <begin position="884"/>
        <end position="902"/>
    </location>
</feature>
<evidence type="ECO:0000256" key="1">
    <source>
        <dbReference type="ARBA" id="ARBA00004141"/>
    </source>
</evidence>
<sequence>MTSRRQYDLILLGATGYTGMLTTQYIFKSLPLNLKWAIAGRNRGKLEQLAQSLVPENSSRQPPDILVVNLNEKELDGLAKRTRLVISTVGPFLLYGSETFAACARNGTHYLDCNGEIPWLKDMIQQYDRTAKETGSIMIPCCGFDCVPSDLSTWLAASYIHRHFNAQTGRVDVCIHGVQGGISGGTLASVLQAFEHHSLRHLYKAHAPYSLSPRQPSPTVPTKPTSIWTKLFGLLWIKRLGWMAYQPQGPVDRAIVHRSWGLLESTTVSYGENFDFHAWFKIWGPVAAILWHLGGLMLAPLILLRPIRKLLPKLWYEPGGGAGQGKIENNWFEYRCVAEADTPNKPKQKALVRMRYESDPYIFTAVALGEAARILLWQKDTWAHKFGGGVLTSATLGDHYVSRLRAAGVTMEVQADDPVYKGKDPFTKSTPPDTEPNYPTGTKFWFTVIALCVILILGGLDANIVATAVPSITNHFHTLADVGWYSSVFRLCTCAFQFGFAKLYTLFSIKIVFMTSNVIFLVGSVLCATAASSTMFIVGRAVTGLGFAGELAGCFAVLAHILPLNRRPVFAGLMAINLPIGTVSLAVMFFLFSDPRSRREDDLTLTQKIRELDLVSNCLFIPSLTALFIALSWAGTKYPWSDGKVIGLFVVFAVLLTVFLINQYRRGDSAALPFRIIKNRNVIAGFIFTTCTNSMTNVLEWYLPTYYQVVRSRSPSESGYLMIPILAGMMLGLLMQGIGTTTFGYYAPFMIFGSVCMPIAAGLMTTYNPHTSLAQMIFYSGLAGFGGGIGFQGPQAAIQTTLSSADLNLGIGVILFGQSMGPAVFIAIAQVIFTNQLLSTLEDVVPGLTPAYIAQRGLGDIKNIVPMPRWDEVSRSIDRSLTRTWYLSVALGCTTIVGSLLIEWRSVKQKQS</sequence>
<comment type="subcellular location">
    <subcellularLocation>
        <location evidence="1">Membrane</location>
        <topology evidence="1">Multi-pass membrane protein</topology>
    </subcellularLocation>
</comment>
<keyword evidence="2 5" id="KW-0812">Transmembrane</keyword>
<dbReference type="PROSITE" id="PS50850">
    <property type="entry name" value="MFS"/>
    <property type="match status" value="1"/>
</dbReference>
<feature type="transmembrane region" description="Helical" evidence="5">
    <location>
        <begin position="7"/>
        <end position="27"/>
    </location>
</feature>
<evidence type="ECO:0000256" key="4">
    <source>
        <dbReference type="ARBA" id="ARBA00023136"/>
    </source>
</evidence>
<gene>
    <name evidence="7" type="ORF">BDV30DRAFT_245772</name>
</gene>
<dbReference type="Gene3D" id="1.20.1250.20">
    <property type="entry name" value="MFS general substrate transporter like domains"/>
    <property type="match status" value="2"/>
</dbReference>
<feature type="transmembrane region" description="Helical" evidence="5">
    <location>
        <begin position="569"/>
        <end position="593"/>
    </location>
</feature>
<name>A0A5N6INS8_9EURO</name>
<proteinExistence type="predicted"/>
<dbReference type="PANTHER" id="PTHR23501">
    <property type="entry name" value="MAJOR FACILITATOR SUPERFAMILY"/>
    <property type="match status" value="1"/>
</dbReference>
<protein>
    <submittedName>
        <fullName evidence="7">Major facilitator superfamily domain-containing protein</fullName>
    </submittedName>
</protein>
<evidence type="ECO:0000256" key="3">
    <source>
        <dbReference type="ARBA" id="ARBA00022989"/>
    </source>
</evidence>
<dbReference type="Pfam" id="PF07690">
    <property type="entry name" value="MFS_1"/>
    <property type="match status" value="1"/>
</dbReference>
<feature type="transmembrane region" description="Helical" evidence="5">
    <location>
        <begin position="645"/>
        <end position="661"/>
    </location>
</feature>
<feature type="transmembrane region" description="Helical" evidence="5">
    <location>
        <begin position="719"/>
        <end position="738"/>
    </location>
</feature>
<accession>A0A5N6INS8</accession>
<feature type="transmembrane region" description="Helical" evidence="5">
    <location>
        <begin position="507"/>
        <end position="529"/>
    </location>
</feature>
<feature type="transmembrane region" description="Helical" evidence="5">
    <location>
        <begin position="444"/>
        <end position="470"/>
    </location>
</feature>
<feature type="transmembrane region" description="Helical" evidence="5">
    <location>
        <begin position="745"/>
        <end position="767"/>
    </location>
</feature>